<dbReference type="PANTHER" id="PTHR35870">
    <property type="entry name" value="PROTEIN, PUTATIVE (AFU_ORTHOLOGUE AFUA_5G03330)-RELATED"/>
    <property type="match status" value="1"/>
</dbReference>
<dbReference type="Pfam" id="PF14027">
    <property type="entry name" value="Questin_oxidase"/>
    <property type="match status" value="1"/>
</dbReference>
<dbReference type="FunFam" id="3.40.50.300:FF:002611">
    <property type="entry name" value="Cell cycle checkpoint protein Rad17, putative"/>
    <property type="match status" value="1"/>
</dbReference>
<dbReference type="GeneID" id="85327134"/>
<dbReference type="EMBL" id="JAUIRO010000004">
    <property type="protein sequence ID" value="KAK0717026.1"/>
    <property type="molecule type" value="Genomic_DNA"/>
</dbReference>
<feature type="compositionally biased region" description="Low complexity" evidence="2">
    <location>
        <begin position="589"/>
        <end position="619"/>
    </location>
</feature>
<gene>
    <name evidence="4" type="ORF">B0T26DRAFT_740593</name>
</gene>
<dbReference type="GO" id="GO:0016491">
    <property type="term" value="F:oxidoreductase activity"/>
    <property type="evidence" value="ECO:0007669"/>
    <property type="project" value="UniProtKB-KW"/>
</dbReference>
<accession>A0AA40AJI4</accession>
<dbReference type="RefSeq" id="XP_060295819.1">
    <property type="nucleotide sequence ID" value="XM_060443864.1"/>
</dbReference>
<evidence type="ECO:0000313" key="4">
    <source>
        <dbReference type="EMBL" id="KAK0717026.1"/>
    </source>
</evidence>
<feature type="compositionally biased region" description="Gly residues" evidence="2">
    <location>
        <begin position="1332"/>
        <end position="1342"/>
    </location>
</feature>
<organism evidence="4 5">
    <name type="scientific">Lasiosphaeria miniovina</name>
    <dbReference type="NCBI Taxonomy" id="1954250"/>
    <lineage>
        <taxon>Eukaryota</taxon>
        <taxon>Fungi</taxon>
        <taxon>Dikarya</taxon>
        <taxon>Ascomycota</taxon>
        <taxon>Pezizomycotina</taxon>
        <taxon>Sordariomycetes</taxon>
        <taxon>Sordariomycetidae</taxon>
        <taxon>Sordariales</taxon>
        <taxon>Lasiosphaeriaceae</taxon>
        <taxon>Lasiosphaeria</taxon>
    </lineage>
</organism>
<feature type="compositionally biased region" description="Acidic residues" evidence="2">
    <location>
        <begin position="465"/>
        <end position="476"/>
    </location>
</feature>
<keyword evidence="1" id="KW-0560">Oxidoreductase</keyword>
<evidence type="ECO:0000256" key="2">
    <source>
        <dbReference type="SAM" id="MobiDB-lite"/>
    </source>
</evidence>
<dbReference type="PANTHER" id="PTHR35870:SF6">
    <property type="entry name" value="MGS207 PROTEIN"/>
    <property type="match status" value="1"/>
</dbReference>
<feature type="domain" description="Checkpoint protein RAD24-like helical bundle" evidence="3">
    <location>
        <begin position="1001"/>
        <end position="1106"/>
    </location>
</feature>
<feature type="region of interest" description="Disordered" evidence="2">
    <location>
        <begin position="656"/>
        <end position="686"/>
    </location>
</feature>
<dbReference type="InterPro" id="IPR027417">
    <property type="entry name" value="P-loop_NTPase"/>
</dbReference>
<feature type="compositionally biased region" description="Acidic residues" evidence="2">
    <location>
        <begin position="1320"/>
        <end position="1331"/>
    </location>
</feature>
<comment type="caution">
    <text evidence="4">The sequence shown here is derived from an EMBL/GenBank/DDBJ whole genome shotgun (WGS) entry which is preliminary data.</text>
</comment>
<proteinExistence type="predicted"/>
<dbReference type="Proteomes" id="UP001172101">
    <property type="component" value="Unassembled WGS sequence"/>
</dbReference>
<dbReference type="InterPro" id="IPR025337">
    <property type="entry name" value="Questin_oxidase-like"/>
</dbReference>
<protein>
    <recommendedName>
        <fullName evidence="3">Checkpoint protein RAD24-like helical bundle domain-containing protein</fullName>
    </recommendedName>
</protein>
<dbReference type="Pfam" id="PF25812">
    <property type="entry name" value="RAD24_helical"/>
    <property type="match status" value="1"/>
</dbReference>
<evidence type="ECO:0000259" key="3">
    <source>
        <dbReference type="Pfam" id="PF25812"/>
    </source>
</evidence>
<dbReference type="SUPFAM" id="SSF52540">
    <property type="entry name" value="P-loop containing nucleoside triphosphate hydrolases"/>
    <property type="match status" value="1"/>
</dbReference>
<dbReference type="Pfam" id="PF03215">
    <property type="entry name" value="Rad17"/>
    <property type="match status" value="1"/>
</dbReference>
<feature type="compositionally biased region" description="Polar residues" evidence="2">
    <location>
        <begin position="480"/>
        <end position="490"/>
    </location>
</feature>
<evidence type="ECO:0000313" key="5">
    <source>
        <dbReference type="Proteomes" id="UP001172101"/>
    </source>
</evidence>
<keyword evidence="5" id="KW-1185">Reference proteome</keyword>
<dbReference type="Gene3D" id="3.40.50.300">
    <property type="entry name" value="P-loop containing nucleotide triphosphate hydrolases"/>
    <property type="match status" value="1"/>
</dbReference>
<name>A0AA40AJI4_9PEZI</name>
<feature type="region of interest" description="Disordered" evidence="2">
    <location>
        <begin position="446"/>
        <end position="619"/>
    </location>
</feature>
<reference evidence="4" key="1">
    <citation type="submission" date="2023-06" db="EMBL/GenBank/DDBJ databases">
        <title>Genome-scale phylogeny and comparative genomics of the fungal order Sordariales.</title>
        <authorList>
            <consortium name="Lawrence Berkeley National Laboratory"/>
            <person name="Hensen N."/>
            <person name="Bonometti L."/>
            <person name="Westerberg I."/>
            <person name="Brannstrom I.O."/>
            <person name="Guillou S."/>
            <person name="Cros-Aarteil S."/>
            <person name="Calhoun S."/>
            <person name="Haridas S."/>
            <person name="Kuo A."/>
            <person name="Mondo S."/>
            <person name="Pangilinan J."/>
            <person name="Riley R."/>
            <person name="LaButti K."/>
            <person name="Andreopoulos B."/>
            <person name="Lipzen A."/>
            <person name="Chen C."/>
            <person name="Yanf M."/>
            <person name="Daum C."/>
            <person name="Ng V."/>
            <person name="Clum A."/>
            <person name="Steindorff A."/>
            <person name="Ohm R."/>
            <person name="Martin F."/>
            <person name="Silar P."/>
            <person name="Natvig D."/>
            <person name="Lalanne C."/>
            <person name="Gautier V."/>
            <person name="Ament-velasquez S.L."/>
            <person name="Kruys A."/>
            <person name="Hutchinson M.I."/>
            <person name="Powell A.J."/>
            <person name="Barry K."/>
            <person name="Miller A.N."/>
            <person name="Grigoriev I.V."/>
            <person name="Debuchy R."/>
            <person name="Gladieux P."/>
            <person name="Thoren M.H."/>
            <person name="Johannesson H."/>
        </authorList>
    </citation>
    <scope>NUCLEOTIDE SEQUENCE</scope>
    <source>
        <strain evidence="4">SMH2392-1A</strain>
    </source>
</reference>
<feature type="region of interest" description="Disordered" evidence="2">
    <location>
        <begin position="1231"/>
        <end position="1263"/>
    </location>
</feature>
<feature type="compositionally biased region" description="Basic and acidic residues" evidence="2">
    <location>
        <begin position="572"/>
        <end position="584"/>
    </location>
</feature>
<dbReference type="InterPro" id="IPR057927">
    <property type="entry name" value="RAD24-like_helical"/>
</dbReference>
<evidence type="ECO:0000256" key="1">
    <source>
        <dbReference type="ARBA" id="ARBA00023002"/>
    </source>
</evidence>
<feature type="region of interest" description="Disordered" evidence="2">
    <location>
        <begin position="785"/>
        <end position="805"/>
    </location>
</feature>
<feature type="region of interest" description="Disordered" evidence="2">
    <location>
        <begin position="1316"/>
        <end position="1389"/>
    </location>
</feature>
<sequence>MAGILSYIPLVNRLVAPGAAAIDIAPVEVHDTASNAGNKGRRLLNHLLRANHVNHSIIYHSLQFDNHLPHILCSAYLLGAQPSQMHRIYEVESESLEPWKDSPSEIIEDDWRDFLGDKRYQRAYVDFFEDTLAMKFKYDWKKVIEDYVLKGPEPLVNGLIGGLGHPLIHLGYAYEFDNREIAMEALGLAATQYNFLHKYLDDASYTRKPAFTSTSPTELLDKIARDGRFDGIFTEPGYDNIEPLFEEHESLVLEYWNAWELANPVEQFRESQEAAVALLVATVPPGTHAYNFFIVHLLTTSHAVRILLPLLPAKFHLPLVRQWWLLTLAVYVAELRPEIDPDYIPADLKGKGWHYVETKALESEWAMDAHYVKGKAVFWHNKMTIFRPIPTKCKNHPSSNWLFRDMSFRGFYVAACEKHSTRNRRVASWAMSATLRQAASLATTSASRYVTNTPPGKRRKRAIVDDSDGDGDGDGDTIEKQPTSSKNTLSRFLFSSPDARQAPKAATAGGDVADSPSPVPARKVTRAVASKPQPPANSQPAPSFASRLARKAPTKSPSTSPDKSRTRAQKKLKLEEKEKGKTADLKTLFSRQAQRSQPSSSFPGAPSAPSASASNRDASNPFALDDLISDPISDDDVPLYKTASASSIVGKAAHKRFKEAGGSQPGTVPKLPGGATAASNDGDARPWSERFAPVNLDELAVHKKKVADVRRWLEDVLNGRMRQRLLVLKGAAGTGKTTTVQLLAKDMGCEVLEWRNPSNSYGVAQGYQSVSAQFEEFLGRGGKFGQLDLDSDTTPPPLPTPTQTESAKVSDRRLILIEEFPNTFMRSSTALTSFRNTILQFLAANTPALAGYGQSYSSEPVTPIVMVISETLLTTTSASADSFTAHRLLGPEILRHPGAGLIEFNSIAPSLLAKALELVVQKEARKSGRRRTPGPLVLKRLGEIGDVRNAIASLEFLCVKGDDDADWGSKVVFTKPKRGAKNIPALTRGEHESLQLVSQREATLGIFHAVGKVVYNKRGDKPFPHGSVEAAAETLPGYMANLSRPKRSEVSVDTLIDETGTDTHTFISALHENYALSCEQSNPLDPGTSLNHVNGCLEYLSESDFLCPSWDVFFGGKGFSGGYMGKDSGSHILRQDEMAFQVAVRGLLFSLPSPVKRQTHPTGRGGDSFKMFYPAYLKLWRAKEELDSVVDMWATKMLRGEDGGPGPPRTGSSAATTTAASLSNGASAFLNKSNRMAGTGDRQGLGRVVKPEPQEDTVSAPLLSLGTAGRQEFLLERLPYMAHIARRRRGSNGGGGFGSMRLRDFDRVVSFQGIGAPRAEDDDDDDNDDNGQDGGGGGGAAGGDTSWATDKPTEESASPRKKRPHGLGAILSRSRTAKSDGDDMAPAASLLPIQSLVLSDDDIEDD</sequence>